<keyword evidence="2" id="KW-0862">Zinc</keyword>
<feature type="compositionally biased region" description="Low complexity" evidence="3">
    <location>
        <begin position="457"/>
        <end position="474"/>
    </location>
</feature>
<organism evidence="5 6">
    <name type="scientific">Mycena belliarum</name>
    <dbReference type="NCBI Taxonomy" id="1033014"/>
    <lineage>
        <taxon>Eukaryota</taxon>
        <taxon>Fungi</taxon>
        <taxon>Dikarya</taxon>
        <taxon>Basidiomycota</taxon>
        <taxon>Agaricomycotina</taxon>
        <taxon>Agaricomycetes</taxon>
        <taxon>Agaricomycetidae</taxon>
        <taxon>Agaricales</taxon>
        <taxon>Marasmiineae</taxon>
        <taxon>Mycenaceae</taxon>
        <taxon>Mycena</taxon>
    </lineage>
</organism>
<evidence type="ECO:0000313" key="5">
    <source>
        <dbReference type="EMBL" id="KAJ7099279.1"/>
    </source>
</evidence>
<dbReference type="PANTHER" id="PTHR22639">
    <property type="entry name" value="GAG-RELATED PROTEIN"/>
    <property type="match status" value="1"/>
</dbReference>
<feature type="region of interest" description="Disordered" evidence="3">
    <location>
        <begin position="138"/>
        <end position="165"/>
    </location>
</feature>
<dbReference type="GO" id="GO:0003723">
    <property type="term" value="F:RNA binding"/>
    <property type="evidence" value="ECO:0007669"/>
    <property type="project" value="InterPro"/>
</dbReference>
<keyword evidence="2" id="KW-0479">Metal-binding</keyword>
<keyword evidence="1" id="KW-0507">mRNA processing</keyword>
<proteinExistence type="predicted"/>
<evidence type="ECO:0000259" key="4">
    <source>
        <dbReference type="PROSITE" id="PS50158"/>
    </source>
</evidence>
<evidence type="ECO:0000256" key="2">
    <source>
        <dbReference type="PROSITE-ProRule" id="PRU00047"/>
    </source>
</evidence>
<dbReference type="EMBL" id="JARJCN010000007">
    <property type="protein sequence ID" value="KAJ7099279.1"/>
    <property type="molecule type" value="Genomic_DNA"/>
</dbReference>
<evidence type="ECO:0000313" key="6">
    <source>
        <dbReference type="Proteomes" id="UP001222325"/>
    </source>
</evidence>
<dbReference type="PANTHER" id="PTHR22639:SF3">
    <property type="entry name" value="ZINC FINGER CCHC DOMAIN-CONTAINING PROTEIN 3"/>
    <property type="match status" value="1"/>
</dbReference>
<dbReference type="InterPro" id="IPR042509">
    <property type="entry name" value="ZCCHC3"/>
</dbReference>
<feature type="region of interest" description="Disordered" evidence="3">
    <location>
        <begin position="513"/>
        <end position="545"/>
    </location>
</feature>
<evidence type="ECO:0000256" key="3">
    <source>
        <dbReference type="SAM" id="MobiDB-lite"/>
    </source>
</evidence>
<dbReference type="InterPro" id="IPR001878">
    <property type="entry name" value="Znf_CCHC"/>
</dbReference>
<dbReference type="SMART" id="SM00343">
    <property type="entry name" value="ZnF_C2HC"/>
    <property type="match status" value="8"/>
</dbReference>
<comment type="caution">
    <text evidence="5">The sequence shown here is derived from an EMBL/GenBank/DDBJ whole genome shotgun (WGS) entry which is preliminary data.</text>
</comment>
<dbReference type="GO" id="GO:0006397">
    <property type="term" value="P:mRNA processing"/>
    <property type="evidence" value="ECO:0007669"/>
    <property type="project" value="UniProtKB-KW"/>
</dbReference>
<dbReference type="PROSITE" id="PS50158">
    <property type="entry name" value="ZF_CCHC"/>
    <property type="match status" value="2"/>
</dbReference>
<dbReference type="Pfam" id="PF00098">
    <property type="entry name" value="zf-CCHC"/>
    <property type="match status" value="2"/>
</dbReference>
<feature type="compositionally biased region" description="Acidic residues" evidence="3">
    <location>
        <begin position="386"/>
        <end position="398"/>
    </location>
</feature>
<feature type="compositionally biased region" description="Acidic residues" evidence="3">
    <location>
        <begin position="442"/>
        <end position="456"/>
    </location>
</feature>
<feature type="compositionally biased region" description="Low complexity" evidence="3">
    <location>
        <begin position="414"/>
        <end position="433"/>
    </location>
</feature>
<evidence type="ECO:0000256" key="1">
    <source>
        <dbReference type="ARBA" id="ARBA00022664"/>
    </source>
</evidence>
<dbReference type="Proteomes" id="UP001222325">
    <property type="component" value="Unassembled WGS sequence"/>
</dbReference>
<keyword evidence="6" id="KW-1185">Reference proteome</keyword>
<feature type="region of interest" description="Disordered" evidence="3">
    <location>
        <begin position="325"/>
        <end position="491"/>
    </location>
</feature>
<dbReference type="InterPro" id="IPR036875">
    <property type="entry name" value="Znf_CCHC_sf"/>
</dbReference>
<sequence length="545" mass="59219">MLRALSVRSPSLLPSGIRAITTTSARASSWTSSDVTCHRCGQQGHLASKCPSVKWFAKRGETGHQSPNCPTPRRCHRCGSTEHILAACPHRSSTPGAHSSGGGRCFRCGEVGHKSPECKIQRKCKICGSKDHAMRSCPQSNQRQELPGSGSPGASPPDISGAGPDLRRRLTKAIMKRGFFRDNPHVPAPLPLMDAGPDGRLESMAIKKLLIQERLRYISPPCESCGGTDHAESVCPHLDRYFGCSICRERTHRTDSCLYRDAPWCLACGSWGHRKWHCPNLKEGHDSDCGGNHPWYQCPQELYVGAALLNRHQLQALRSFAPEYGLEPTNAEPEDGLEPDSGNERGGFLQRILQGIPPVSRSTSLPDVSASNPADNRRNHKRPVSDDDLFSDSDEDSDSVPWPSPEEESELEEAAASGSDSESASDADSAASAQETKSVEESASDSDSDSDSESDPASDARPTPARPASSSPARKAPREADPAWRRKLAEHDLKVRAWTELCARMRAGGIRVKDLPKKPVRPKRSEMQGGNGGVEKSTECMGELE</sequence>
<dbReference type="GO" id="GO:0008270">
    <property type="term" value="F:zinc ion binding"/>
    <property type="evidence" value="ECO:0007669"/>
    <property type="project" value="UniProtKB-KW"/>
</dbReference>
<accession>A0AAD6XZG0</accession>
<feature type="domain" description="CCHC-type" evidence="4">
    <location>
        <begin position="104"/>
        <end position="119"/>
    </location>
</feature>
<reference evidence="5" key="1">
    <citation type="submission" date="2023-03" db="EMBL/GenBank/DDBJ databases">
        <title>Massive genome expansion in bonnet fungi (Mycena s.s.) driven by repeated elements and novel gene families across ecological guilds.</title>
        <authorList>
            <consortium name="Lawrence Berkeley National Laboratory"/>
            <person name="Harder C.B."/>
            <person name="Miyauchi S."/>
            <person name="Viragh M."/>
            <person name="Kuo A."/>
            <person name="Thoen E."/>
            <person name="Andreopoulos B."/>
            <person name="Lu D."/>
            <person name="Skrede I."/>
            <person name="Drula E."/>
            <person name="Henrissat B."/>
            <person name="Morin E."/>
            <person name="Kohler A."/>
            <person name="Barry K."/>
            <person name="LaButti K."/>
            <person name="Morin E."/>
            <person name="Salamov A."/>
            <person name="Lipzen A."/>
            <person name="Mereny Z."/>
            <person name="Hegedus B."/>
            <person name="Baldrian P."/>
            <person name="Stursova M."/>
            <person name="Weitz H."/>
            <person name="Taylor A."/>
            <person name="Grigoriev I.V."/>
            <person name="Nagy L.G."/>
            <person name="Martin F."/>
            <person name="Kauserud H."/>
        </authorList>
    </citation>
    <scope>NUCLEOTIDE SEQUENCE</scope>
    <source>
        <strain evidence="5">CBHHK173m</strain>
    </source>
</reference>
<dbReference type="GO" id="GO:0003690">
    <property type="term" value="F:double-stranded DNA binding"/>
    <property type="evidence" value="ECO:0007669"/>
    <property type="project" value="InterPro"/>
</dbReference>
<feature type="compositionally biased region" description="Low complexity" evidence="3">
    <location>
        <begin position="147"/>
        <end position="164"/>
    </location>
</feature>
<dbReference type="SUPFAM" id="SSF57756">
    <property type="entry name" value="Retrovirus zinc finger-like domains"/>
    <property type="match status" value="3"/>
</dbReference>
<name>A0AAD6XZG0_9AGAR</name>
<feature type="compositionally biased region" description="Basic and acidic residues" evidence="3">
    <location>
        <begin position="476"/>
        <end position="491"/>
    </location>
</feature>
<feature type="compositionally biased region" description="Polar residues" evidence="3">
    <location>
        <begin position="360"/>
        <end position="374"/>
    </location>
</feature>
<gene>
    <name evidence="5" type="ORF">B0H15DRAFT_541846</name>
</gene>
<dbReference type="AlphaFoldDB" id="A0AAD6XZG0"/>
<feature type="domain" description="CCHC-type" evidence="4">
    <location>
        <begin position="37"/>
        <end position="52"/>
    </location>
</feature>
<keyword evidence="2" id="KW-0863">Zinc-finger</keyword>
<dbReference type="Gene3D" id="4.10.60.10">
    <property type="entry name" value="Zinc finger, CCHC-type"/>
    <property type="match status" value="3"/>
</dbReference>
<protein>
    <recommendedName>
        <fullName evidence="4">CCHC-type domain-containing protein</fullName>
    </recommendedName>
</protein>